<gene>
    <name evidence="1" type="ORF">P5F74_16930</name>
</gene>
<organism evidence="1 2">
    <name type="scientific">Shouchella miscanthi</name>
    <dbReference type="NCBI Taxonomy" id="2598861"/>
    <lineage>
        <taxon>Bacteria</taxon>
        <taxon>Bacillati</taxon>
        <taxon>Bacillota</taxon>
        <taxon>Bacilli</taxon>
        <taxon>Bacillales</taxon>
        <taxon>Bacillaceae</taxon>
        <taxon>Shouchella</taxon>
    </lineage>
</organism>
<evidence type="ECO:0000313" key="2">
    <source>
        <dbReference type="Proteomes" id="UP001341820"/>
    </source>
</evidence>
<dbReference type="Proteomes" id="UP001341820">
    <property type="component" value="Unassembled WGS sequence"/>
</dbReference>
<dbReference type="EMBL" id="JAROAS010000042">
    <property type="protein sequence ID" value="MED4129822.1"/>
    <property type="molecule type" value="Genomic_DNA"/>
</dbReference>
<dbReference type="RefSeq" id="WP_328238481.1">
    <property type="nucleotide sequence ID" value="NZ_JAROAS010000042.1"/>
</dbReference>
<name>A0ABU6NNP2_9BACI</name>
<evidence type="ECO:0000313" key="1">
    <source>
        <dbReference type="EMBL" id="MED4129822.1"/>
    </source>
</evidence>
<evidence type="ECO:0008006" key="3">
    <source>
        <dbReference type="Google" id="ProtNLM"/>
    </source>
</evidence>
<keyword evidence="2" id="KW-1185">Reference proteome</keyword>
<reference evidence="1 2" key="1">
    <citation type="submission" date="2023-03" db="EMBL/GenBank/DDBJ databases">
        <title>Bacillus Genome Sequencing.</title>
        <authorList>
            <person name="Dunlap C."/>
        </authorList>
    </citation>
    <scope>NUCLEOTIDE SEQUENCE [LARGE SCALE GENOMIC DNA]</scope>
    <source>
        <strain evidence="1 2">B-4107</strain>
    </source>
</reference>
<protein>
    <recommendedName>
        <fullName evidence="3">Hydrolase</fullName>
    </recommendedName>
</protein>
<proteinExistence type="predicted"/>
<accession>A0ABU6NNP2</accession>
<sequence>MGSRIMHLAISSIICEELTFEKKFILGGLAPDVQQQGDSRKFDSHFMKRNSDGEDRIYFKSFLFKYNTKFNDDFVKGYYSHLIADKFWLEGPYEKYIRPKPLAERRPVLEKFYHDYQVLNSFIIEKYNLEQLTLELLPENETITEIEYSRLPKIINETNGDFRDYMDLGETTTLLKKREIIDYIEKTAEKLVQVFSNRLDP</sequence>
<comment type="caution">
    <text evidence="1">The sequence shown here is derived from an EMBL/GenBank/DDBJ whole genome shotgun (WGS) entry which is preliminary data.</text>
</comment>